<keyword evidence="4 8" id="KW-0547">Nucleotide-binding</keyword>
<organism evidence="11 12">
    <name type="scientific">Rhodothermus marinus (strain ATCC 43812 / DSM 4252 / R-10)</name>
    <name type="common">Rhodothermus obamensis</name>
    <dbReference type="NCBI Taxonomy" id="518766"/>
    <lineage>
        <taxon>Bacteria</taxon>
        <taxon>Pseudomonadati</taxon>
        <taxon>Rhodothermota</taxon>
        <taxon>Rhodothermia</taxon>
        <taxon>Rhodothermales</taxon>
        <taxon>Rhodothermaceae</taxon>
        <taxon>Rhodothermus</taxon>
    </lineage>
</organism>
<dbReference type="HOGENOM" id="CLU_055597_2_1_10"/>
<dbReference type="RefSeq" id="WP_012844961.1">
    <property type="nucleotide sequence ID" value="NC_013501.1"/>
</dbReference>
<evidence type="ECO:0000256" key="1">
    <source>
        <dbReference type="ARBA" id="ARBA00022490"/>
    </source>
</evidence>
<dbReference type="KEGG" id="rmr:Rmar_2474"/>
<evidence type="ECO:0000256" key="3">
    <source>
        <dbReference type="ARBA" id="ARBA00022723"/>
    </source>
</evidence>
<dbReference type="PANTHER" id="PTHR19136">
    <property type="entry name" value="MOLYBDENUM COFACTOR GUANYLYLTRANSFERASE"/>
    <property type="match status" value="1"/>
</dbReference>
<evidence type="ECO:0000256" key="8">
    <source>
        <dbReference type="HAMAP-Rule" id="MF_00316"/>
    </source>
</evidence>
<comment type="function">
    <text evidence="8">Transfers a GMP moiety from GTP to Mo-molybdopterin (Mo-MPT) cofactor (Moco or molybdenum cofactor) to form Mo-molybdopterin guanine dinucleotide (Mo-MGD) cofactor.</text>
</comment>
<evidence type="ECO:0000256" key="5">
    <source>
        <dbReference type="ARBA" id="ARBA00022842"/>
    </source>
</evidence>
<dbReference type="GO" id="GO:0005525">
    <property type="term" value="F:GTP binding"/>
    <property type="evidence" value="ECO:0007669"/>
    <property type="project" value="UniProtKB-UniRule"/>
</dbReference>
<name>D0MF95_RHOM4</name>
<dbReference type="InterPro" id="IPR013482">
    <property type="entry name" value="Molybde_CF_guanTrfase"/>
</dbReference>
<dbReference type="InterPro" id="IPR025877">
    <property type="entry name" value="MobA-like_NTP_Trfase"/>
</dbReference>
<dbReference type="GO" id="GO:0005737">
    <property type="term" value="C:cytoplasm"/>
    <property type="evidence" value="ECO:0007669"/>
    <property type="project" value="UniProtKB-SubCell"/>
</dbReference>
<evidence type="ECO:0000256" key="7">
    <source>
        <dbReference type="ARBA" id="ARBA00023150"/>
    </source>
</evidence>
<keyword evidence="6 8" id="KW-0342">GTP-binding</keyword>
<comment type="catalytic activity">
    <reaction evidence="8">
        <text>Mo-molybdopterin + GTP + H(+) = Mo-molybdopterin guanine dinucleotide + diphosphate</text>
        <dbReference type="Rhea" id="RHEA:34243"/>
        <dbReference type="ChEBI" id="CHEBI:15378"/>
        <dbReference type="ChEBI" id="CHEBI:33019"/>
        <dbReference type="ChEBI" id="CHEBI:37565"/>
        <dbReference type="ChEBI" id="CHEBI:71302"/>
        <dbReference type="ChEBI" id="CHEBI:71310"/>
        <dbReference type="EC" id="2.7.7.77"/>
    </reaction>
</comment>
<reference evidence="11 12" key="1">
    <citation type="journal article" date="2009" name="Stand. Genomic Sci.">
        <title>Complete genome sequence of Rhodothermus marinus type strain (R-10).</title>
        <authorList>
            <person name="Nolan M."/>
            <person name="Tindall B.J."/>
            <person name="Pomrenke H."/>
            <person name="Lapidus A."/>
            <person name="Copeland A."/>
            <person name="Glavina Del Rio T."/>
            <person name="Lucas S."/>
            <person name="Chen F."/>
            <person name="Tice H."/>
            <person name="Cheng J.F."/>
            <person name="Saunders E."/>
            <person name="Han C."/>
            <person name="Bruce D."/>
            <person name="Goodwin L."/>
            <person name="Chain P."/>
            <person name="Pitluck S."/>
            <person name="Ovchinikova G."/>
            <person name="Pati A."/>
            <person name="Ivanova N."/>
            <person name="Mavromatis K."/>
            <person name="Chen A."/>
            <person name="Palaniappan K."/>
            <person name="Land M."/>
            <person name="Hauser L."/>
            <person name="Chang Y.J."/>
            <person name="Jeffries C.D."/>
            <person name="Brettin T."/>
            <person name="Goker M."/>
            <person name="Bristow J."/>
            <person name="Eisen J.A."/>
            <person name="Markowitz V."/>
            <person name="Hugenholtz P."/>
            <person name="Kyrpides N.C."/>
            <person name="Klenk H.P."/>
            <person name="Detter J.C."/>
        </authorList>
    </citation>
    <scope>NUCLEOTIDE SEQUENCE [LARGE SCALE GENOMIC DNA]</scope>
    <source>
        <strain evidence="12">ATCC 43812 / DSM 4252 / R-10</strain>
    </source>
</reference>
<dbReference type="EC" id="2.7.7.77" evidence="8"/>
<comment type="caution">
    <text evidence="8">Lacks conserved residue(s) required for the propagation of feature annotation.</text>
</comment>
<evidence type="ECO:0000256" key="6">
    <source>
        <dbReference type="ARBA" id="ARBA00023134"/>
    </source>
</evidence>
<dbReference type="CDD" id="cd02503">
    <property type="entry name" value="MobA"/>
    <property type="match status" value="1"/>
</dbReference>
<protein>
    <recommendedName>
        <fullName evidence="8">Probable molybdenum cofactor guanylyltransferase</fullName>
        <shortName evidence="8">MoCo guanylyltransferase</shortName>
        <ecNumber evidence="8">2.7.7.77</ecNumber>
    </recommendedName>
    <alternativeName>
        <fullName evidence="8">GTP:molybdopterin guanylyltransferase</fullName>
    </alternativeName>
    <alternativeName>
        <fullName evidence="8">Mo-MPT guanylyltransferase</fullName>
    </alternativeName>
    <alternativeName>
        <fullName evidence="8">Molybdopterin guanylyltransferase</fullName>
    </alternativeName>
    <alternativeName>
        <fullName evidence="8">Molybdopterin-guanine dinucleotide synthase</fullName>
        <shortName evidence="8">MGD synthase</shortName>
    </alternativeName>
</protein>
<comment type="cofactor">
    <cofactor evidence="8">
        <name>Mg(2+)</name>
        <dbReference type="ChEBI" id="CHEBI:18420"/>
    </cofactor>
</comment>
<dbReference type="InterPro" id="IPR029044">
    <property type="entry name" value="Nucleotide-diphossugar_trans"/>
</dbReference>
<comment type="domain">
    <text evidence="8">The N-terminal domain determines nucleotide recognition and specific binding, while the C-terminal domain determines the specific binding to the target protein.</text>
</comment>
<feature type="binding site" evidence="8">
    <location>
        <position position="74"/>
    </location>
    <ligand>
        <name>GTP</name>
        <dbReference type="ChEBI" id="CHEBI:37565"/>
    </ligand>
</feature>
<keyword evidence="5 8" id="KW-0460">Magnesium</keyword>
<dbReference type="Pfam" id="PF12804">
    <property type="entry name" value="NTP_transf_3"/>
    <property type="match status" value="1"/>
</dbReference>
<dbReference type="PANTHER" id="PTHR19136:SF81">
    <property type="entry name" value="MOLYBDENUM COFACTOR GUANYLYLTRANSFERASE"/>
    <property type="match status" value="1"/>
</dbReference>
<dbReference type="OrthoDB" id="9788394at2"/>
<evidence type="ECO:0000256" key="4">
    <source>
        <dbReference type="ARBA" id="ARBA00022741"/>
    </source>
</evidence>
<feature type="binding site" evidence="8">
    <location>
        <position position="103"/>
    </location>
    <ligand>
        <name>Mg(2+)</name>
        <dbReference type="ChEBI" id="CHEBI:18420"/>
    </ligand>
</feature>
<feature type="binding site" evidence="8">
    <location>
        <begin position="13"/>
        <end position="15"/>
    </location>
    <ligand>
        <name>GTP</name>
        <dbReference type="ChEBI" id="CHEBI:37565"/>
    </ligand>
</feature>
<dbReference type="GO" id="GO:0061603">
    <property type="term" value="F:molybdenum cofactor guanylyltransferase activity"/>
    <property type="evidence" value="ECO:0007669"/>
    <property type="project" value="UniProtKB-EC"/>
</dbReference>
<evidence type="ECO:0000313" key="12">
    <source>
        <dbReference type="Proteomes" id="UP000002221"/>
    </source>
</evidence>
<dbReference type="GO" id="GO:0006777">
    <property type="term" value="P:Mo-molybdopterin cofactor biosynthetic process"/>
    <property type="evidence" value="ECO:0007669"/>
    <property type="project" value="UniProtKB-KW"/>
</dbReference>
<dbReference type="STRING" id="518766.Rmar_2474"/>
<comment type="similarity">
    <text evidence="8">Belongs to the MobA family.</text>
</comment>
<keyword evidence="12" id="KW-1185">Reference proteome</keyword>
<dbReference type="SUPFAM" id="SSF53448">
    <property type="entry name" value="Nucleotide-diphospho-sugar transferases"/>
    <property type="match status" value="1"/>
</dbReference>
<dbReference type="Proteomes" id="UP000002221">
    <property type="component" value="Chromosome"/>
</dbReference>
<feature type="binding site" evidence="8">
    <location>
        <position position="103"/>
    </location>
    <ligand>
        <name>GTP</name>
        <dbReference type="ChEBI" id="CHEBI:37565"/>
    </ligand>
</feature>
<dbReference type="Gene3D" id="3.90.550.10">
    <property type="entry name" value="Spore Coat Polysaccharide Biosynthesis Protein SpsA, Chain A"/>
    <property type="match status" value="1"/>
</dbReference>
<gene>
    <name evidence="8" type="primary">mobA</name>
    <name evidence="11" type="ordered locus">Rmar_2474</name>
</gene>
<feature type="compositionally biased region" description="Basic and acidic residues" evidence="9">
    <location>
        <begin position="196"/>
        <end position="210"/>
    </location>
</feature>
<comment type="subcellular location">
    <subcellularLocation>
        <location evidence="8">Cytoplasm</location>
    </subcellularLocation>
</comment>
<proteinExistence type="inferred from homology"/>
<sequence>MSPPNADLTALLLAGGRSRRFGTDKARAVVDGTPMLRRVYETARALTPHVLLSVRAEGDFYFDLVPPEVPRLLDPVPDAGPLAGLVAGLRAARTPWLLALACDLPFLNEATLRGLLAACSPDVDAVVPVTSDGRRQPLCALYRVETVRPVAEARLAAGGHALQALLDRLSVTTLPVPDAPLRNINTPDDLLLGHVGPERHIPGGRPSARD</sequence>
<evidence type="ECO:0000256" key="9">
    <source>
        <dbReference type="SAM" id="MobiDB-lite"/>
    </source>
</evidence>
<keyword evidence="7 8" id="KW-0501">Molybdenum cofactor biosynthesis</keyword>
<dbReference type="eggNOG" id="COG0746">
    <property type="taxonomic scope" value="Bacteria"/>
</dbReference>
<evidence type="ECO:0000313" key="11">
    <source>
        <dbReference type="EMBL" id="ACY49351.1"/>
    </source>
</evidence>
<keyword evidence="1 8" id="KW-0963">Cytoplasm</keyword>
<dbReference type="HAMAP" id="MF_00316">
    <property type="entry name" value="MobA"/>
    <property type="match status" value="1"/>
</dbReference>
<dbReference type="GO" id="GO:0046872">
    <property type="term" value="F:metal ion binding"/>
    <property type="evidence" value="ECO:0007669"/>
    <property type="project" value="UniProtKB-KW"/>
</dbReference>
<accession>D0MF95</accession>
<evidence type="ECO:0000259" key="10">
    <source>
        <dbReference type="Pfam" id="PF12804"/>
    </source>
</evidence>
<feature type="domain" description="MobA-like NTP transferase" evidence="10">
    <location>
        <begin position="10"/>
        <end position="163"/>
    </location>
</feature>
<feature type="region of interest" description="Disordered" evidence="9">
    <location>
        <begin position="190"/>
        <end position="210"/>
    </location>
</feature>
<dbReference type="AlphaFoldDB" id="D0MF95"/>
<keyword evidence="2 8" id="KW-0808">Transferase</keyword>
<evidence type="ECO:0000256" key="2">
    <source>
        <dbReference type="ARBA" id="ARBA00022679"/>
    </source>
</evidence>
<feature type="binding site" evidence="8">
    <location>
        <position position="25"/>
    </location>
    <ligand>
        <name>GTP</name>
        <dbReference type="ChEBI" id="CHEBI:37565"/>
    </ligand>
</feature>
<dbReference type="EMBL" id="CP001807">
    <property type="protein sequence ID" value="ACY49351.1"/>
    <property type="molecule type" value="Genomic_DNA"/>
</dbReference>
<keyword evidence="3 8" id="KW-0479">Metal-binding</keyword>